<proteinExistence type="predicted"/>
<dbReference type="InterPro" id="IPR055130">
    <property type="entry name" value="PreP_C"/>
</dbReference>
<keyword evidence="2" id="KW-0645">Protease</keyword>
<comment type="caution">
    <text evidence="2">The sequence shown here is derived from an EMBL/GenBank/DDBJ whole genome shotgun (WGS) entry which is preliminary data.</text>
</comment>
<dbReference type="SMART" id="SM01264">
    <property type="entry name" value="M16C_associated"/>
    <property type="match status" value="1"/>
</dbReference>
<dbReference type="Pfam" id="PF22516">
    <property type="entry name" value="PreP_C"/>
    <property type="match status" value="1"/>
</dbReference>
<dbReference type="PANTHER" id="PTHR43016:SF13">
    <property type="entry name" value="PRESEQUENCE PROTEASE, MITOCHONDRIAL"/>
    <property type="match status" value="1"/>
</dbReference>
<feature type="domain" description="Peptidase M16C associated" evidence="1">
    <location>
        <begin position="1"/>
        <end position="145"/>
    </location>
</feature>
<sequence length="408" mass="45012">HPELWPYMPLFCEALTYLGTQKRDMAQIETDIGLHTGGISFSPFVTTDLGNLGHIEAGISFGSHCLDQHIASMYELVLELVRETNFGNTGRLRALVSAMSANMFNEVADSGHAFARRLAGSTLTPELQASESLRGISQVRFLSGLARLKDLEPVSERLRQVQEVVFNRLTMRTAVTTNQGSIDANQQALDGMIANYPQSSHNGAAEAPAKSGSKFSAEAARVFCPLPFATNYAAQAVRTVPYTHADSVRLQVLAKIMTPNYLHREIRERNGAYGGGAVYSAPQGVFSFFSYRDPQPLETIATFGKAVDWILDHTISDRELDEAKLSVFGDLDTPLSVADEGMAYFTAGISDDMRQERREQFFEVTKNDLKDVANKYLASDEARQHTSVAVIGEEGLDMAGDWRREKLQ</sequence>
<organism evidence="2 3">
    <name type="scientific">Coemansia guatemalensis</name>
    <dbReference type="NCBI Taxonomy" id="2761395"/>
    <lineage>
        <taxon>Eukaryota</taxon>
        <taxon>Fungi</taxon>
        <taxon>Fungi incertae sedis</taxon>
        <taxon>Zoopagomycota</taxon>
        <taxon>Kickxellomycotina</taxon>
        <taxon>Kickxellomycetes</taxon>
        <taxon>Kickxellales</taxon>
        <taxon>Kickxellaceae</taxon>
        <taxon>Coemansia</taxon>
    </lineage>
</organism>
<dbReference type="EMBL" id="JANBUO010000225">
    <property type="protein sequence ID" value="KAJ2806107.1"/>
    <property type="molecule type" value="Genomic_DNA"/>
</dbReference>
<evidence type="ECO:0000259" key="1">
    <source>
        <dbReference type="SMART" id="SM01264"/>
    </source>
</evidence>
<reference evidence="2" key="1">
    <citation type="submission" date="2022-07" db="EMBL/GenBank/DDBJ databases">
        <title>Phylogenomic reconstructions and comparative analyses of Kickxellomycotina fungi.</title>
        <authorList>
            <person name="Reynolds N.K."/>
            <person name="Stajich J.E."/>
            <person name="Barry K."/>
            <person name="Grigoriev I.V."/>
            <person name="Crous P."/>
            <person name="Smith M.E."/>
        </authorList>
    </citation>
    <scope>NUCLEOTIDE SEQUENCE</scope>
    <source>
        <strain evidence="2">NRRL 1565</strain>
    </source>
</reference>
<dbReference type="Gene3D" id="3.30.830.10">
    <property type="entry name" value="Metalloenzyme, LuxS/M16 peptidase-like"/>
    <property type="match status" value="2"/>
</dbReference>
<keyword evidence="3" id="KW-1185">Reference proteome</keyword>
<evidence type="ECO:0000313" key="2">
    <source>
        <dbReference type="EMBL" id="KAJ2806107.1"/>
    </source>
</evidence>
<dbReference type="SUPFAM" id="SSF63411">
    <property type="entry name" value="LuxS/MPP-like metallohydrolase"/>
    <property type="match status" value="2"/>
</dbReference>
<protein>
    <submittedName>
        <fullName evidence="2">Mitochondrial presequence protease</fullName>
    </submittedName>
</protein>
<dbReference type="FunFam" id="3.30.830.10:FF:000013">
    <property type="entry name" value="Mitochondrial presequence protease"/>
    <property type="match status" value="1"/>
</dbReference>
<dbReference type="InterPro" id="IPR011249">
    <property type="entry name" value="Metalloenz_LuxS/M16"/>
</dbReference>
<evidence type="ECO:0000313" key="3">
    <source>
        <dbReference type="Proteomes" id="UP001140094"/>
    </source>
</evidence>
<feature type="non-terminal residue" evidence="2">
    <location>
        <position position="1"/>
    </location>
</feature>
<dbReference type="GO" id="GO:0004222">
    <property type="term" value="F:metalloendopeptidase activity"/>
    <property type="evidence" value="ECO:0007669"/>
    <property type="project" value="TreeGrafter"/>
</dbReference>
<dbReference type="GO" id="GO:0005759">
    <property type="term" value="C:mitochondrial matrix"/>
    <property type="evidence" value="ECO:0007669"/>
    <property type="project" value="TreeGrafter"/>
</dbReference>
<accession>A0A9W8LVM6</accession>
<dbReference type="Proteomes" id="UP001140094">
    <property type="component" value="Unassembled WGS sequence"/>
</dbReference>
<dbReference type="GO" id="GO:0046872">
    <property type="term" value="F:metal ion binding"/>
    <property type="evidence" value="ECO:0007669"/>
    <property type="project" value="InterPro"/>
</dbReference>
<dbReference type="PANTHER" id="PTHR43016">
    <property type="entry name" value="PRESEQUENCE PROTEASE"/>
    <property type="match status" value="1"/>
</dbReference>
<keyword evidence="2" id="KW-0378">Hydrolase</keyword>
<dbReference type="OrthoDB" id="10250783at2759"/>
<gene>
    <name evidence="2" type="primary">CYM1</name>
    <name evidence="2" type="ORF">H4R20_001817</name>
</gene>
<dbReference type="AlphaFoldDB" id="A0A9W8LVM6"/>
<name>A0A9W8LVM6_9FUNG</name>
<dbReference type="Pfam" id="PF08367">
    <property type="entry name" value="M16C_assoc"/>
    <property type="match status" value="1"/>
</dbReference>
<dbReference type="GO" id="GO:0016485">
    <property type="term" value="P:protein processing"/>
    <property type="evidence" value="ECO:0007669"/>
    <property type="project" value="TreeGrafter"/>
</dbReference>
<dbReference type="InterPro" id="IPR013578">
    <property type="entry name" value="Peptidase_M16C_assoc"/>
</dbReference>